<name>A0ABX5A4L7_9ENTR</name>
<sequence>MQRIELPECPTCGNTVELFCKETRWAGTAQIRCVGHHHIGMGYSPGGEQGARAELFRRWQELTELETQGKNNG</sequence>
<keyword evidence="2" id="KW-1185">Reference proteome</keyword>
<reference evidence="1 2" key="1">
    <citation type="submission" date="2018-02" db="EMBL/GenBank/DDBJ databases">
        <title>Lelliotia aquatilis sp. nov., isolated from drinking water.</title>
        <authorList>
            <person name="Kaempfer P."/>
            <person name="Glaeser S."/>
            <person name="Exner M."/>
            <person name="Doijad S."/>
            <person name="Chakraborty T."/>
        </authorList>
    </citation>
    <scope>NUCLEOTIDE SEQUENCE [LARGE SCALE GENOMIC DNA]</scope>
    <source>
        <strain evidence="1 2">6331-17</strain>
    </source>
</reference>
<dbReference type="EMBL" id="PQVW01000004">
    <property type="protein sequence ID" value="POZ23995.1"/>
    <property type="molecule type" value="Genomic_DNA"/>
</dbReference>
<evidence type="ECO:0000313" key="2">
    <source>
        <dbReference type="Proteomes" id="UP000237025"/>
    </source>
</evidence>
<comment type="caution">
    <text evidence="1">The sequence shown here is derived from an EMBL/GenBank/DDBJ whole genome shotgun (WGS) entry which is preliminary data.</text>
</comment>
<accession>A0ABX5A4L7</accession>
<organism evidence="1 2">
    <name type="scientific">Lelliottia aquatilis</name>
    <dbReference type="NCBI Taxonomy" id="2080838"/>
    <lineage>
        <taxon>Bacteria</taxon>
        <taxon>Pseudomonadati</taxon>
        <taxon>Pseudomonadota</taxon>
        <taxon>Gammaproteobacteria</taxon>
        <taxon>Enterobacterales</taxon>
        <taxon>Enterobacteriaceae</taxon>
        <taxon>Lelliottia</taxon>
    </lineage>
</organism>
<dbReference type="RefSeq" id="WP_103948021.1">
    <property type="nucleotide sequence ID" value="NZ_PQVR01000020.1"/>
</dbReference>
<proteinExistence type="predicted"/>
<protein>
    <recommendedName>
        <fullName evidence="3">Restriction alleviation protein, Lar family</fullName>
    </recommendedName>
</protein>
<evidence type="ECO:0000313" key="1">
    <source>
        <dbReference type="EMBL" id="POZ23995.1"/>
    </source>
</evidence>
<dbReference type="Proteomes" id="UP000237025">
    <property type="component" value="Unassembled WGS sequence"/>
</dbReference>
<evidence type="ECO:0008006" key="3">
    <source>
        <dbReference type="Google" id="ProtNLM"/>
    </source>
</evidence>
<gene>
    <name evidence="1" type="ORF">C3712_07165</name>
</gene>